<evidence type="ECO:0000313" key="2">
    <source>
        <dbReference type="Proteomes" id="UP000313948"/>
    </source>
</evidence>
<dbReference type="RefSeq" id="WP_139948836.1">
    <property type="nucleotide sequence ID" value="NZ_CP040899.1"/>
</dbReference>
<proteinExistence type="predicted"/>
<organism evidence="1 2">
    <name type="scientific">Georgenia wutianyii</name>
    <dbReference type="NCBI Taxonomy" id="2585135"/>
    <lineage>
        <taxon>Bacteria</taxon>
        <taxon>Bacillati</taxon>
        <taxon>Actinomycetota</taxon>
        <taxon>Actinomycetes</taxon>
        <taxon>Micrococcales</taxon>
        <taxon>Bogoriellaceae</taxon>
        <taxon>Georgenia</taxon>
    </lineage>
</organism>
<evidence type="ECO:0008006" key="3">
    <source>
        <dbReference type="Google" id="ProtNLM"/>
    </source>
</evidence>
<dbReference type="EMBL" id="CP040899">
    <property type="protein sequence ID" value="QDB79921.1"/>
    <property type="molecule type" value="Genomic_DNA"/>
</dbReference>
<keyword evidence="2" id="KW-1185">Reference proteome</keyword>
<evidence type="ECO:0000313" key="1">
    <source>
        <dbReference type="EMBL" id="QDB79921.1"/>
    </source>
</evidence>
<sequence length="254" mass="28726">MTAAANVLWTAGWDSTYRVADLVFTYRKPVRPHYVKDWRRASTRLEMLRQQEIREEIARIDPDAARLLLPTVVHHYDDIPADPAARKQHEGARQLGFLGTQYLFLTAMARSSGLTNLEIVAHRDDNAVRLLEGNVRFQDDDAGGYHELVPQPTKPALELFRPFRFPVFDMTKIEMGERAAAAGFGQVMELTWFCHYPTLGGKPCGVCNPCRYTREEGLGRRVPGATRARLVAHMVNRKTGAVARRIGHKIGRCT</sequence>
<name>A0ABX5VN41_9MICO</name>
<gene>
    <name evidence="1" type="ORF">FE251_11460</name>
</gene>
<protein>
    <recommendedName>
        <fullName evidence="3">7-cyano-7-deazaguanine synthase</fullName>
    </recommendedName>
</protein>
<dbReference type="SUPFAM" id="SSF52402">
    <property type="entry name" value="Adenine nucleotide alpha hydrolases-like"/>
    <property type="match status" value="1"/>
</dbReference>
<dbReference type="Proteomes" id="UP000313948">
    <property type="component" value="Chromosome"/>
</dbReference>
<dbReference type="InterPro" id="IPR014729">
    <property type="entry name" value="Rossmann-like_a/b/a_fold"/>
</dbReference>
<reference evidence="1 2" key="1">
    <citation type="submission" date="2019-05" db="EMBL/GenBank/DDBJ databases">
        <title>Georgenia *** sp. nov., and Georgenia *** sp. nov., isolated from the intestinal contents of plateau pika (Ochotona curzoniae) in the Qinghai-Tibet plateau of China.</title>
        <authorList>
            <person name="Tian Z."/>
        </authorList>
    </citation>
    <scope>NUCLEOTIDE SEQUENCE [LARGE SCALE GENOMIC DNA]</scope>
    <source>
        <strain evidence="1 2">Z294</strain>
    </source>
</reference>
<dbReference type="Gene3D" id="3.40.50.620">
    <property type="entry name" value="HUPs"/>
    <property type="match status" value="1"/>
</dbReference>
<accession>A0ABX5VN41</accession>